<dbReference type="GO" id="GO:0003824">
    <property type="term" value="F:catalytic activity"/>
    <property type="evidence" value="ECO:0007669"/>
    <property type="project" value="InterPro"/>
</dbReference>
<protein>
    <submittedName>
        <fullName evidence="4">2-keto-4-pentenoate hydratase/2-oxohepta-3-ene-1,7-dioic acid hydratase in catechol pathway</fullName>
    </submittedName>
</protein>
<evidence type="ECO:0000313" key="4">
    <source>
        <dbReference type="EMBL" id="TWB32094.1"/>
    </source>
</evidence>
<dbReference type="InterPro" id="IPR011234">
    <property type="entry name" value="Fumarylacetoacetase-like_C"/>
</dbReference>
<dbReference type="SUPFAM" id="SSF56529">
    <property type="entry name" value="FAH"/>
    <property type="match status" value="1"/>
</dbReference>
<name>A0A560GED7_9PROT</name>
<evidence type="ECO:0000259" key="3">
    <source>
        <dbReference type="Pfam" id="PF01557"/>
    </source>
</evidence>
<dbReference type="GO" id="GO:0046872">
    <property type="term" value="F:metal ion binding"/>
    <property type="evidence" value="ECO:0007669"/>
    <property type="project" value="UniProtKB-KW"/>
</dbReference>
<comment type="similarity">
    <text evidence="1">Belongs to the FAH family.</text>
</comment>
<dbReference type="RefSeq" id="WP_145615213.1">
    <property type="nucleotide sequence ID" value="NZ_JAYNFR010000010.1"/>
</dbReference>
<dbReference type="EMBL" id="VITO01000001">
    <property type="protein sequence ID" value="TWB32094.1"/>
    <property type="molecule type" value="Genomic_DNA"/>
</dbReference>
<evidence type="ECO:0000256" key="2">
    <source>
        <dbReference type="ARBA" id="ARBA00022723"/>
    </source>
</evidence>
<dbReference type="GO" id="GO:0044281">
    <property type="term" value="P:small molecule metabolic process"/>
    <property type="evidence" value="ECO:0007669"/>
    <property type="project" value="UniProtKB-ARBA"/>
</dbReference>
<evidence type="ECO:0000256" key="1">
    <source>
        <dbReference type="ARBA" id="ARBA00010211"/>
    </source>
</evidence>
<dbReference type="PANTHER" id="PTHR42796">
    <property type="entry name" value="FUMARYLACETOACETATE HYDROLASE DOMAIN-CONTAINING PROTEIN 2A-RELATED"/>
    <property type="match status" value="1"/>
</dbReference>
<accession>A0A560GED7</accession>
<dbReference type="InterPro" id="IPR051121">
    <property type="entry name" value="FAH"/>
</dbReference>
<comment type="caution">
    <text evidence="4">The sequence shown here is derived from an EMBL/GenBank/DDBJ whole genome shotgun (WGS) entry which is preliminary data.</text>
</comment>
<proteinExistence type="inferred from homology"/>
<gene>
    <name evidence="4" type="ORF">FBZ88_101466</name>
</gene>
<keyword evidence="5" id="KW-1185">Reference proteome</keyword>
<sequence>MKLARIGAPGRERPALVDSAGRLRDLGAHISDITPTALAPAELARLKALDPDSLPLVSDQDARLGPPVAGVGKIVCIGLNYTDHAAEVGLPLPVEPTIFMKGCHPTGANDPVTLPQGAEKGDWEVELGIVIGQGGLYIDEARALDHVAGFCLVNDLSERSYQMDHGGQWTKGKSFPGFAPMGPWLVTPDDLPGYAEAPLWLEVNGHRYQNGNTRNLVFGVPAIVSYVSRFFRLEPGDLIATGTPAGVGLGQKPPVFLKPGDVVTLGLGGLGSQRQEIRAWPAGRPT</sequence>
<dbReference type="InterPro" id="IPR036663">
    <property type="entry name" value="Fumarylacetoacetase_C_sf"/>
</dbReference>
<organism evidence="4 5">
    <name type="scientific">Nitrospirillum amazonense</name>
    <dbReference type="NCBI Taxonomy" id="28077"/>
    <lineage>
        <taxon>Bacteria</taxon>
        <taxon>Pseudomonadati</taxon>
        <taxon>Pseudomonadota</taxon>
        <taxon>Alphaproteobacteria</taxon>
        <taxon>Rhodospirillales</taxon>
        <taxon>Azospirillaceae</taxon>
        <taxon>Nitrospirillum</taxon>
    </lineage>
</organism>
<keyword evidence="2" id="KW-0479">Metal-binding</keyword>
<dbReference type="PANTHER" id="PTHR42796:SF4">
    <property type="entry name" value="FUMARYLACETOACETATE HYDROLASE DOMAIN-CONTAINING PROTEIN 2A"/>
    <property type="match status" value="1"/>
</dbReference>
<dbReference type="Proteomes" id="UP000316545">
    <property type="component" value="Unassembled WGS sequence"/>
</dbReference>
<reference evidence="4 5" key="1">
    <citation type="submission" date="2019-06" db="EMBL/GenBank/DDBJ databases">
        <title>Genomic Encyclopedia of Type Strains, Phase IV (KMG-V): Genome sequencing to study the core and pangenomes of soil and plant-associated prokaryotes.</title>
        <authorList>
            <person name="Whitman W."/>
        </authorList>
    </citation>
    <scope>NUCLEOTIDE SEQUENCE [LARGE SCALE GENOMIC DNA]</scope>
    <source>
        <strain evidence="4 5">BR 11865</strain>
    </source>
</reference>
<evidence type="ECO:0000313" key="5">
    <source>
        <dbReference type="Proteomes" id="UP000316545"/>
    </source>
</evidence>
<dbReference type="Gene3D" id="3.90.850.10">
    <property type="entry name" value="Fumarylacetoacetase-like, C-terminal domain"/>
    <property type="match status" value="1"/>
</dbReference>
<dbReference type="AlphaFoldDB" id="A0A560GED7"/>
<feature type="domain" description="Fumarylacetoacetase-like C-terminal" evidence="3">
    <location>
        <begin position="73"/>
        <end position="277"/>
    </location>
</feature>
<dbReference type="Pfam" id="PF01557">
    <property type="entry name" value="FAA_hydrolase"/>
    <property type="match status" value="1"/>
</dbReference>